<dbReference type="SUPFAM" id="SSF54292">
    <property type="entry name" value="2Fe-2S ferredoxin-like"/>
    <property type="match status" value="1"/>
</dbReference>
<dbReference type="PANTHER" id="PTHR31902:SF14">
    <property type="entry name" value="ACTIN PATCHES DISTAL PROTEIN 1"/>
    <property type="match status" value="1"/>
</dbReference>
<keyword evidence="1" id="KW-0479">Metal-binding</keyword>
<evidence type="ECO:0000313" key="4">
    <source>
        <dbReference type="EMBL" id="KAI9637156.1"/>
    </source>
</evidence>
<dbReference type="InterPro" id="IPR001041">
    <property type="entry name" value="2Fe-2S_ferredoxin-type"/>
</dbReference>
<keyword evidence="1" id="KW-0001">2Fe-2S</keyword>
<dbReference type="CDD" id="cd00207">
    <property type="entry name" value="fer2"/>
    <property type="match status" value="1"/>
</dbReference>
<sequence>MKPSVLVAMSKRIPRPPPAALQLGRSGSSTSRWIAARDRPDHEFETSTCVLSHRRMHSTSALPRAPPPRPMYTPFAPSPSTEALHPQPLPRSINPSFALLLLTIPHPPSSWPAKLDFASPLLGLASRALKAKGVVVNAVWDGVGSSAEFDLPEEGEEVYPARLYWPDGTSHAFNKFSKGTIMSREMKELLGRKVDKEKALSPGDGQTSGEGQQWEVLVCTHGNRDCRCGDTGGEVVRALRADIEKRGLQEKVSVREVAHVGGHKYAANAIVLPSLDMMSNLTSEHVPHFLSWIIDGRDKADDMWQHWRGRYGLSEVEQAGVWGGVAWAHGEEKRAEDKAVKAGSVAQTSPAEKVGIRFKTYEGLVREVRAGVGETLLEVGKREGLPAIEGVCGGKLECATCHVYIPSSAPIPEPSEEELDVLGYALAYRDGESRLGCQIKVTKELAEWAAKSGQEGLIGLPRF</sequence>
<gene>
    <name evidence="4" type="ORF">MKK02DRAFT_45868</name>
</gene>
<dbReference type="GO" id="GO:0051537">
    <property type="term" value="F:2 iron, 2 sulfur cluster binding"/>
    <property type="evidence" value="ECO:0007669"/>
    <property type="project" value="UniProtKB-KW"/>
</dbReference>
<keyword evidence="5" id="KW-1185">Reference proteome</keyword>
<dbReference type="Gene3D" id="3.40.30.10">
    <property type="entry name" value="Glutaredoxin"/>
    <property type="match status" value="1"/>
</dbReference>
<keyword evidence="1" id="KW-0408">Iron</keyword>
<keyword evidence="2" id="KW-0411">Iron-sulfur</keyword>
<feature type="domain" description="2Fe-2S ferredoxin-type" evidence="3">
    <location>
        <begin position="363"/>
        <end position="442"/>
    </location>
</feature>
<evidence type="ECO:0000313" key="5">
    <source>
        <dbReference type="Proteomes" id="UP001164286"/>
    </source>
</evidence>
<dbReference type="InterPro" id="IPR036249">
    <property type="entry name" value="Thioredoxin-like_sf"/>
</dbReference>
<dbReference type="Pfam" id="PF00111">
    <property type="entry name" value="Fer2"/>
    <property type="match status" value="1"/>
</dbReference>
<organism evidence="4 5">
    <name type="scientific">Dioszegia hungarica</name>
    <dbReference type="NCBI Taxonomy" id="4972"/>
    <lineage>
        <taxon>Eukaryota</taxon>
        <taxon>Fungi</taxon>
        <taxon>Dikarya</taxon>
        <taxon>Basidiomycota</taxon>
        <taxon>Agaricomycotina</taxon>
        <taxon>Tremellomycetes</taxon>
        <taxon>Tremellales</taxon>
        <taxon>Bulleribasidiaceae</taxon>
        <taxon>Dioszegia</taxon>
    </lineage>
</organism>
<dbReference type="Proteomes" id="UP001164286">
    <property type="component" value="Unassembled WGS sequence"/>
</dbReference>
<dbReference type="InterPro" id="IPR012675">
    <property type="entry name" value="Beta-grasp_dom_sf"/>
</dbReference>
<dbReference type="CDD" id="cd03062">
    <property type="entry name" value="TRX_Fd_Sucrase"/>
    <property type="match status" value="1"/>
</dbReference>
<dbReference type="RefSeq" id="XP_052946933.1">
    <property type="nucleotide sequence ID" value="XM_053093652.1"/>
</dbReference>
<dbReference type="PANTHER" id="PTHR31902">
    <property type="entry name" value="ACTIN PATCHES DISTAL PROTEIN 1"/>
    <property type="match status" value="1"/>
</dbReference>
<evidence type="ECO:0000256" key="2">
    <source>
        <dbReference type="ARBA" id="ARBA00023014"/>
    </source>
</evidence>
<name>A0AA38LXA2_9TREE</name>
<dbReference type="InterPro" id="IPR036010">
    <property type="entry name" value="2Fe-2S_ferredoxin-like_sf"/>
</dbReference>
<dbReference type="GeneID" id="77732857"/>
<accession>A0AA38LXA2</accession>
<proteinExistence type="predicted"/>
<dbReference type="Pfam" id="PF06999">
    <property type="entry name" value="Suc_Fer-like"/>
    <property type="match status" value="1"/>
</dbReference>
<protein>
    <submittedName>
        <fullName evidence="4">Sucrase/ferredoxin-like-domain-containing protein</fullName>
    </submittedName>
</protein>
<dbReference type="EMBL" id="JAKWFO010000005">
    <property type="protein sequence ID" value="KAI9637156.1"/>
    <property type="molecule type" value="Genomic_DNA"/>
</dbReference>
<dbReference type="AlphaFoldDB" id="A0AA38LXA2"/>
<dbReference type="SUPFAM" id="SSF52833">
    <property type="entry name" value="Thioredoxin-like"/>
    <property type="match status" value="1"/>
</dbReference>
<dbReference type="InterPro" id="IPR009737">
    <property type="entry name" value="Aim32/Apd1-like"/>
</dbReference>
<reference evidence="4" key="1">
    <citation type="journal article" date="2022" name="G3 (Bethesda)">
        <title>High quality genome of the basidiomycete yeast Dioszegia hungarica PDD-24b-2 isolated from cloud water.</title>
        <authorList>
            <person name="Jarrige D."/>
            <person name="Haridas S."/>
            <person name="Bleykasten-Grosshans C."/>
            <person name="Joly M."/>
            <person name="Nadalig T."/>
            <person name="Sancelme M."/>
            <person name="Vuilleumier S."/>
            <person name="Grigoriev I.V."/>
            <person name="Amato P."/>
            <person name="Bringel F."/>
        </authorList>
    </citation>
    <scope>NUCLEOTIDE SEQUENCE</scope>
    <source>
        <strain evidence="4">PDD-24b-2</strain>
    </source>
</reference>
<evidence type="ECO:0000256" key="1">
    <source>
        <dbReference type="ARBA" id="ARBA00022714"/>
    </source>
</evidence>
<comment type="caution">
    <text evidence="4">The sequence shown here is derived from an EMBL/GenBank/DDBJ whole genome shotgun (WGS) entry which is preliminary data.</text>
</comment>
<dbReference type="Gene3D" id="3.10.20.30">
    <property type="match status" value="1"/>
</dbReference>
<evidence type="ECO:0000259" key="3">
    <source>
        <dbReference type="Pfam" id="PF00111"/>
    </source>
</evidence>